<dbReference type="SUPFAM" id="SSF56112">
    <property type="entry name" value="Protein kinase-like (PK-like)"/>
    <property type="match status" value="1"/>
</dbReference>
<evidence type="ECO:0000313" key="1">
    <source>
        <dbReference type="EMBL" id="GLI57454.1"/>
    </source>
</evidence>
<organism evidence="1 2">
    <name type="scientific">Propionigenium maris DSM 9537</name>
    <dbReference type="NCBI Taxonomy" id="1123000"/>
    <lineage>
        <taxon>Bacteria</taxon>
        <taxon>Fusobacteriati</taxon>
        <taxon>Fusobacteriota</taxon>
        <taxon>Fusobacteriia</taxon>
        <taxon>Fusobacteriales</taxon>
        <taxon>Fusobacteriaceae</taxon>
        <taxon>Propionigenium</taxon>
    </lineage>
</organism>
<dbReference type="Gene3D" id="1.10.510.10">
    <property type="entry name" value="Transferase(Phosphotransferase) domain 1"/>
    <property type="match status" value="1"/>
</dbReference>
<dbReference type="InterPro" id="IPR011009">
    <property type="entry name" value="Kinase-like_dom_sf"/>
</dbReference>
<dbReference type="InterPro" id="IPR009330">
    <property type="entry name" value="LipoPS_heptP_kinase"/>
</dbReference>
<dbReference type="Pfam" id="PF06176">
    <property type="entry name" value="WaaY"/>
    <property type="match status" value="1"/>
</dbReference>
<dbReference type="AlphaFoldDB" id="A0A9W6LNZ6"/>
<proteinExistence type="predicted"/>
<comment type="caution">
    <text evidence="1">The sequence shown here is derived from an EMBL/GenBank/DDBJ whole genome shotgun (WGS) entry which is preliminary data.</text>
</comment>
<name>A0A9W6LNZ6_9FUSO</name>
<keyword evidence="2" id="KW-1185">Reference proteome</keyword>
<evidence type="ECO:0000313" key="2">
    <source>
        <dbReference type="Proteomes" id="UP001144471"/>
    </source>
</evidence>
<sequence>MNMKKKNDGNIRLYYSDDRYLSLAEDILAGNLDIIKVLKDDNRSRVLLVNYQGEKLVVKEPKEKNRRRWQRFLSIFRGSSSYLEMKNCNKIIEDGFLGARGILAVEVTNKLWVEDSYFVSSYIDGREGSIEHLEEIGRELKKIHKRGYLHGDSQLVNFMVGEGGRIYLIDCKLSKNIYGTFGSRYEFIYLEESCPGEIDIFPKDDIYYRGAKMLNSYLHWYGRTKKRLRGKK</sequence>
<reference evidence="1" key="1">
    <citation type="submission" date="2022-12" db="EMBL/GenBank/DDBJ databases">
        <title>Reference genome sequencing for broad-spectrum identification of bacterial and archaeal isolates by mass spectrometry.</title>
        <authorList>
            <person name="Sekiguchi Y."/>
            <person name="Tourlousse D.M."/>
        </authorList>
    </citation>
    <scope>NUCLEOTIDE SEQUENCE</scope>
    <source>
        <strain evidence="1">10succ1</strain>
    </source>
</reference>
<dbReference type="EMBL" id="BSDY01000018">
    <property type="protein sequence ID" value="GLI57454.1"/>
    <property type="molecule type" value="Genomic_DNA"/>
</dbReference>
<dbReference type="Proteomes" id="UP001144471">
    <property type="component" value="Unassembled WGS sequence"/>
</dbReference>
<gene>
    <name evidence="1" type="ORF">PM10SUCC1_29680</name>
</gene>
<protein>
    <submittedName>
        <fullName evidence="1">LPS biosynthesis protein</fullName>
    </submittedName>
</protein>
<accession>A0A9W6LNZ6</accession>